<keyword evidence="2" id="KW-0732">Signal</keyword>
<accession>A0AAV3ZWV5</accession>
<dbReference type="Proteomes" id="UP000735302">
    <property type="component" value="Unassembled WGS sequence"/>
</dbReference>
<evidence type="ECO:0000313" key="4">
    <source>
        <dbReference type="Proteomes" id="UP000735302"/>
    </source>
</evidence>
<protein>
    <submittedName>
        <fullName evidence="3">Uncharacterized protein</fullName>
    </submittedName>
</protein>
<evidence type="ECO:0000313" key="3">
    <source>
        <dbReference type="EMBL" id="GFO00340.1"/>
    </source>
</evidence>
<evidence type="ECO:0000256" key="1">
    <source>
        <dbReference type="SAM" id="Phobius"/>
    </source>
</evidence>
<keyword evidence="1" id="KW-1133">Transmembrane helix</keyword>
<feature type="non-terminal residue" evidence="3">
    <location>
        <position position="97"/>
    </location>
</feature>
<name>A0AAV3ZWV5_9GAST</name>
<comment type="caution">
    <text evidence="3">The sequence shown here is derived from an EMBL/GenBank/DDBJ whole genome shotgun (WGS) entry which is preliminary data.</text>
</comment>
<keyword evidence="1" id="KW-0472">Membrane</keyword>
<feature type="transmembrane region" description="Helical" evidence="1">
    <location>
        <begin position="53"/>
        <end position="74"/>
    </location>
</feature>
<evidence type="ECO:0000256" key="2">
    <source>
        <dbReference type="SAM" id="SignalP"/>
    </source>
</evidence>
<sequence length="97" mass="10107">MAPNSNSAVGLLSLSVLLALVSFYMSGSPGPLSGLKSCTGSFGCREDFDKDAFFSACVWIGFCCKCLALLSALVDRCKTEGESCSCQAVSSMLTLLS</sequence>
<keyword evidence="1" id="KW-0812">Transmembrane</keyword>
<keyword evidence="4" id="KW-1185">Reference proteome</keyword>
<reference evidence="3 4" key="1">
    <citation type="journal article" date="2021" name="Elife">
        <title>Chloroplast acquisition without the gene transfer in kleptoplastic sea slugs, Plakobranchus ocellatus.</title>
        <authorList>
            <person name="Maeda T."/>
            <person name="Takahashi S."/>
            <person name="Yoshida T."/>
            <person name="Shimamura S."/>
            <person name="Takaki Y."/>
            <person name="Nagai Y."/>
            <person name="Toyoda A."/>
            <person name="Suzuki Y."/>
            <person name="Arimoto A."/>
            <person name="Ishii H."/>
            <person name="Satoh N."/>
            <person name="Nishiyama T."/>
            <person name="Hasebe M."/>
            <person name="Maruyama T."/>
            <person name="Minagawa J."/>
            <person name="Obokata J."/>
            <person name="Shigenobu S."/>
        </authorList>
    </citation>
    <scope>NUCLEOTIDE SEQUENCE [LARGE SCALE GENOMIC DNA]</scope>
</reference>
<dbReference type="EMBL" id="BLXT01003070">
    <property type="protein sequence ID" value="GFO00340.1"/>
    <property type="molecule type" value="Genomic_DNA"/>
</dbReference>
<dbReference type="AlphaFoldDB" id="A0AAV3ZWV5"/>
<feature type="signal peptide" evidence="2">
    <location>
        <begin position="1"/>
        <end position="27"/>
    </location>
</feature>
<gene>
    <name evidence="3" type="ORF">PoB_002684500</name>
</gene>
<proteinExistence type="predicted"/>
<organism evidence="3 4">
    <name type="scientific">Plakobranchus ocellatus</name>
    <dbReference type="NCBI Taxonomy" id="259542"/>
    <lineage>
        <taxon>Eukaryota</taxon>
        <taxon>Metazoa</taxon>
        <taxon>Spiralia</taxon>
        <taxon>Lophotrochozoa</taxon>
        <taxon>Mollusca</taxon>
        <taxon>Gastropoda</taxon>
        <taxon>Heterobranchia</taxon>
        <taxon>Euthyneura</taxon>
        <taxon>Panpulmonata</taxon>
        <taxon>Sacoglossa</taxon>
        <taxon>Placobranchoidea</taxon>
        <taxon>Plakobranchidae</taxon>
        <taxon>Plakobranchus</taxon>
    </lineage>
</organism>
<feature type="chain" id="PRO_5043988413" evidence="2">
    <location>
        <begin position="28"/>
        <end position="97"/>
    </location>
</feature>